<comment type="caution">
    <text evidence="8">Lacks conserved residue(s) required for the propagation of feature annotation.</text>
</comment>
<evidence type="ECO:0000313" key="13">
    <source>
        <dbReference type="Proteomes" id="UP001372834"/>
    </source>
</evidence>
<dbReference type="InterPro" id="IPR002172">
    <property type="entry name" value="LDrepeatLR_classA_rpt"/>
</dbReference>
<name>A0AAN8P1H8_POLSC</name>
<evidence type="ECO:0000256" key="1">
    <source>
        <dbReference type="ARBA" id="ARBA00004167"/>
    </source>
</evidence>
<dbReference type="InterPro" id="IPR036179">
    <property type="entry name" value="Ig-like_dom_sf"/>
</dbReference>
<feature type="domain" description="Ig-like" evidence="11">
    <location>
        <begin position="27"/>
        <end position="127"/>
    </location>
</feature>
<evidence type="ECO:0000259" key="11">
    <source>
        <dbReference type="PROSITE" id="PS50835"/>
    </source>
</evidence>
<dbReference type="PANTHER" id="PTHR24270:SF8">
    <property type="entry name" value="LD11117P-RELATED"/>
    <property type="match status" value="1"/>
</dbReference>
<dbReference type="InterPro" id="IPR003599">
    <property type="entry name" value="Ig_sub"/>
</dbReference>
<dbReference type="SMART" id="SM00192">
    <property type="entry name" value="LDLa"/>
    <property type="match status" value="1"/>
</dbReference>
<dbReference type="InterPro" id="IPR050685">
    <property type="entry name" value="LDLR"/>
</dbReference>
<dbReference type="InterPro" id="IPR007110">
    <property type="entry name" value="Ig-like_dom"/>
</dbReference>
<evidence type="ECO:0000256" key="6">
    <source>
        <dbReference type="ARBA" id="ARBA00023136"/>
    </source>
</evidence>
<evidence type="ECO:0000256" key="8">
    <source>
        <dbReference type="PROSITE-ProRule" id="PRU00124"/>
    </source>
</evidence>
<dbReference type="Gene3D" id="2.60.40.10">
    <property type="entry name" value="Immunoglobulins"/>
    <property type="match status" value="1"/>
</dbReference>
<keyword evidence="3 9" id="KW-0812">Transmembrane</keyword>
<gene>
    <name evidence="12" type="ORF">RUM43_014475</name>
</gene>
<evidence type="ECO:0000256" key="9">
    <source>
        <dbReference type="SAM" id="Phobius"/>
    </source>
</evidence>
<dbReference type="PROSITE" id="PS50835">
    <property type="entry name" value="IG_LIKE"/>
    <property type="match status" value="1"/>
</dbReference>
<keyword evidence="6 9" id="KW-0472">Membrane</keyword>
<keyword evidence="5 9" id="KW-1133">Transmembrane helix</keyword>
<sequence>MALFVLIILIVNNYLVGSLGSESRNSPGIEIKPFVRGGQNVRFYKVEETLNLTCSFKNETFLPNVKLSWIPPQKVSSSANHVVTRFISNHLVLTIENLQENDSGDYKCVAVHNGIPYFISENTVKISVKNKKKDCSDSMLQCSVGICIPKRYTCDGVIDCHNGEDESPTHCGPGNPCDNKLMCPDNRCIPFSWCCELHRESNCTTKNKPMCCSHVEKLTRDVDNDLGYQFDQQRFNDMGFLQTTVYTVIGCAMAFMFIVTIIVIAICRVHVRRTLLSRCPTVNRNVTLGRGDNPQMNQLNGLSFYDLDQYFNRSGLSRNNLMSINPLLVTYNINNGVQFVGRPVDPPPYCEIVTSPPKEGPPPPYVSHEDLTSDDKLVEEPKPNDILDVCSEAETSEFDALLGESDQVVSGDSHNTADIVVIASEPPAMEVLPYQQNPEELNFSSHRQTDHIYKDGLESLENNETSQNAITAGKSEEYSKNTDVDILVVSGSDPVVPDHRPESLKIQSGESSSYVSCGVTDSSQGAIKKIVAVKSLDGGPKRRTKNFSKGHFRKF</sequence>
<evidence type="ECO:0000313" key="12">
    <source>
        <dbReference type="EMBL" id="KAK6617466.1"/>
    </source>
</evidence>
<dbReference type="CDD" id="cd00112">
    <property type="entry name" value="LDLa"/>
    <property type="match status" value="1"/>
</dbReference>
<evidence type="ECO:0000256" key="2">
    <source>
        <dbReference type="ARBA" id="ARBA00004308"/>
    </source>
</evidence>
<dbReference type="Pfam" id="PF00057">
    <property type="entry name" value="Ldl_recept_a"/>
    <property type="match status" value="1"/>
</dbReference>
<feature type="transmembrane region" description="Helical" evidence="9">
    <location>
        <begin position="245"/>
        <end position="267"/>
    </location>
</feature>
<dbReference type="InterPro" id="IPR023415">
    <property type="entry name" value="LDLR_class-A_CS"/>
</dbReference>
<dbReference type="InterPro" id="IPR013783">
    <property type="entry name" value="Ig-like_fold"/>
</dbReference>
<dbReference type="GO" id="GO:0005886">
    <property type="term" value="C:plasma membrane"/>
    <property type="evidence" value="ECO:0007669"/>
    <property type="project" value="TreeGrafter"/>
</dbReference>
<feature type="chain" id="PRO_5043055156" description="Ig-like domain-containing protein" evidence="10">
    <location>
        <begin position="21"/>
        <end position="555"/>
    </location>
</feature>
<evidence type="ECO:0000256" key="7">
    <source>
        <dbReference type="ARBA" id="ARBA00023157"/>
    </source>
</evidence>
<dbReference type="CDD" id="cd00096">
    <property type="entry name" value="Ig"/>
    <property type="match status" value="1"/>
</dbReference>
<accession>A0AAN8P1H8</accession>
<dbReference type="Proteomes" id="UP001372834">
    <property type="component" value="Unassembled WGS sequence"/>
</dbReference>
<dbReference type="Gene3D" id="4.10.400.10">
    <property type="entry name" value="Low-density Lipoprotein Receptor"/>
    <property type="match status" value="1"/>
</dbReference>
<dbReference type="PROSITE" id="PS50068">
    <property type="entry name" value="LDLRA_2"/>
    <property type="match status" value="1"/>
</dbReference>
<dbReference type="AlphaFoldDB" id="A0AAN8P1H8"/>
<evidence type="ECO:0000256" key="5">
    <source>
        <dbReference type="ARBA" id="ARBA00022989"/>
    </source>
</evidence>
<proteinExistence type="predicted"/>
<dbReference type="Pfam" id="PF13927">
    <property type="entry name" value="Ig_3"/>
    <property type="match status" value="1"/>
</dbReference>
<dbReference type="SMART" id="SM00409">
    <property type="entry name" value="IG"/>
    <property type="match status" value="1"/>
</dbReference>
<keyword evidence="4" id="KW-0677">Repeat</keyword>
<evidence type="ECO:0000256" key="4">
    <source>
        <dbReference type="ARBA" id="ARBA00022737"/>
    </source>
</evidence>
<dbReference type="GO" id="GO:0016192">
    <property type="term" value="P:vesicle-mediated transport"/>
    <property type="evidence" value="ECO:0007669"/>
    <property type="project" value="UniProtKB-ARBA"/>
</dbReference>
<feature type="disulfide bond" evidence="8">
    <location>
        <begin position="142"/>
        <end position="160"/>
    </location>
</feature>
<keyword evidence="7 8" id="KW-1015">Disulfide bond</keyword>
<comment type="subcellular location">
    <subcellularLocation>
        <location evidence="2">Endomembrane system</location>
    </subcellularLocation>
    <subcellularLocation>
        <location evidence="1">Membrane</location>
        <topology evidence="1">Single-pass membrane protein</topology>
    </subcellularLocation>
</comment>
<organism evidence="12 13">
    <name type="scientific">Polyplax serrata</name>
    <name type="common">Common mouse louse</name>
    <dbReference type="NCBI Taxonomy" id="468196"/>
    <lineage>
        <taxon>Eukaryota</taxon>
        <taxon>Metazoa</taxon>
        <taxon>Ecdysozoa</taxon>
        <taxon>Arthropoda</taxon>
        <taxon>Hexapoda</taxon>
        <taxon>Insecta</taxon>
        <taxon>Pterygota</taxon>
        <taxon>Neoptera</taxon>
        <taxon>Paraneoptera</taxon>
        <taxon>Psocodea</taxon>
        <taxon>Troctomorpha</taxon>
        <taxon>Phthiraptera</taxon>
        <taxon>Anoplura</taxon>
        <taxon>Polyplacidae</taxon>
        <taxon>Polyplax</taxon>
    </lineage>
</organism>
<dbReference type="EMBL" id="JAWJWE010000044">
    <property type="protein sequence ID" value="KAK6617466.1"/>
    <property type="molecule type" value="Genomic_DNA"/>
</dbReference>
<dbReference type="GO" id="GO:0012505">
    <property type="term" value="C:endomembrane system"/>
    <property type="evidence" value="ECO:0007669"/>
    <property type="project" value="UniProtKB-SubCell"/>
</dbReference>
<dbReference type="PROSITE" id="PS01209">
    <property type="entry name" value="LDLRA_1"/>
    <property type="match status" value="1"/>
</dbReference>
<evidence type="ECO:0000256" key="3">
    <source>
        <dbReference type="ARBA" id="ARBA00022692"/>
    </source>
</evidence>
<dbReference type="PRINTS" id="PR00261">
    <property type="entry name" value="LDLRECEPTOR"/>
</dbReference>
<feature type="disulfide bond" evidence="8">
    <location>
        <begin position="135"/>
        <end position="147"/>
    </location>
</feature>
<dbReference type="PANTHER" id="PTHR24270">
    <property type="entry name" value="LOW-DENSITY LIPOPROTEIN RECEPTOR-RELATED"/>
    <property type="match status" value="1"/>
</dbReference>
<evidence type="ECO:0000256" key="10">
    <source>
        <dbReference type="SAM" id="SignalP"/>
    </source>
</evidence>
<reference evidence="12 13" key="1">
    <citation type="submission" date="2023-10" db="EMBL/GenBank/DDBJ databases">
        <title>Genomes of two closely related lineages of the louse Polyplax serrata with different host specificities.</title>
        <authorList>
            <person name="Martinu J."/>
            <person name="Tarabai H."/>
            <person name="Stefka J."/>
            <person name="Hypsa V."/>
        </authorList>
    </citation>
    <scope>NUCLEOTIDE SEQUENCE [LARGE SCALE GENOMIC DNA]</scope>
    <source>
        <strain evidence="12">HR10_N</strain>
    </source>
</reference>
<feature type="signal peptide" evidence="10">
    <location>
        <begin position="1"/>
        <end position="20"/>
    </location>
</feature>
<comment type="caution">
    <text evidence="12">The sequence shown here is derived from an EMBL/GenBank/DDBJ whole genome shotgun (WGS) entry which is preliminary data.</text>
</comment>
<dbReference type="InterPro" id="IPR036055">
    <property type="entry name" value="LDL_receptor-like_sf"/>
</dbReference>
<protein>
    <recommendedName>
        <fullName evidence="11">Ig-like domain-containing protein</fullName>
    </recommendedName>
</protein>
<dbReference type="SUPFAM" id="SSF48726">
    <property type="entry name" value="Immunoglobulin"/>
    <property type="match status" value="1"/>
</dbReference>
<keyword evidence="10" id="KW-0732">Signal</keyword>
<dbReference type="SUPFAM" id="SSF57424">
    <property type="entry name" value="LDL receptor-like module"/>
    <property type="match status" value="1"/>
</dbReference>